<proteinExistence type="predicted"/>
<evidence type="ECO:0000256" key="2">
    <source>
        <dbReference type="SAM" id="SignalP"/>
    </source>
</evidence>
<name>A0A7Y9E8B0_9ACTN</name>
<feature type="chain" id="PRO_5030544549" description="Lipoprotein" evidence="2">
    <location>
        <begin position="23"/>
        <end position="156"/>
    </location>
</feature>
<sequence length="156" mass="15838">MRLLTRTMLTVSALGLAVTASACSSDDSTSDASASAAEPSAAATTEARTSCRVQVALTGDVQATWKGKGFATTENTSGPPAFYQAAGKGFTLSMYAEGNGFDHASAVVTADKVTYTTQPGSGHVQVDDSGKGGQVDADATGIKPHTQVHVKASFDC</sequence>
<dbReference type="EMBL" id="JACCBG010000001">
    <property type="protein sequence ID" value="NYD42706.1"/>
    <property type="molecule type" value="Genomic_DNA"/>
</dbReference>
<dbReference type="Proteomes" id="UP000535511">
    <property type="component" value="Unassembled WGS sequence"/>
</dbReference>
<evidence type="ECO:0000313" key="3">
    <source>
        <dbReference type="EMBL" id="NYD42706.1"/>
    </source>
</evidence>
<evidence type="ECO:0008006" key="5">
    <source>
        <dbReference type="Google" id="ProtNLM"/>
    </source>
</evidence>
<accession>A0A7Y9E8B0</accession>
<organism evidence="3 4">
    <name type="scientific">Nocardioides panaciterrulae</name>
    <dbReference type="NCBI Taxonomy" id="661492"/>
    <lineage>
        <taxon>Bacteria</taxon>
        <taxon>Bacillati</taxon>
        <taxon>Actinomycetota</taxon>
        <taxon>Actinomycetes</taxon>
        <taxon>Propionibacteriales</taxon>
        <taxon>Nocardioidaceae</taxon>
        <taxon>Nocardioides</taxon>
    </lineage>
</organism>
<evidence type="ECO:0000313" key="4">
    <source>
        <dbReference type="Proteomes" id="UP000535511"/>
    </source>
</evidence>
<gene>
    <name evidence="3" type="ORF">BJZ21_002789</name>
</gene>
<keyword evidence="4" id="KW-1185">Reference proteome</keyword>
<feature type="signal peptide" evidence="2">
    <location>
        <begin position="1"/>
        <end position="22"/>
    </location>
</feature>
<dbReference type="PROSITE" id="PS51257">
    <property type="entry name" value="PROKAR_LIPOPROTEIN"/>
    <property type="match status" value="1"/>
</dbReference>
<reference evidence="3 4" key="1">
    <citation type="submission" date="2020-07" db="EMBL/GenBank/DDBJ databases">
        <title>Sequencing the genomes of 1000 actinobacteria strains.</title>
        <authorList>
            <person name="Klenk H.-P."/>
        </authorList>
    </citation>
    <scope>NUCLEOTIDE SEQUENCE [LARGE SCALE GENOMIC DNA]</scope>
    <source>
        <strain evidence="3 4">DSM 21350</strain>
    </source>
</reference>
<dbReference type="RefSeq" id="WP_179664306.1">
    <property type="nucleotide sequence ID" value="NZ_JACCBG010000001.1"/>
</dbReference>
<evidence type="ECO:0000256" key="1">
    <source>
        <dbReference type="SAM" id="MobiDB-lite"/>
    </source>
</evidence>
<dbReference type="AlphaFoldDB" id="A0A7Y9E8B0"/>
<comment type="caution">
    <text evidence="3">The sequence shown here is derived from an EMBL/GenBank/DDBJ whole genome shotgun (WGS) entry which is preliminary data.</text>
</comment>
<keyword evidence="2" id="KW-0732">Signal</keyword>
<protein>
    <recommendedName>
        <fullName evidence="5">Lipoprotein</fullName>
    </recommendedName>
</protein>
<feature type="region of interest" description="Disordered" evidence="1">
    <location>
        <begin position="23"/>
        <end position="48"/>
    </location>
</feature>